<sequence>MEYDKKSGVFHYFILTKIKEKRDGPFCNLIERAKVREVLYNNHVPIKIHNRFLKEMENFRLIKITNRRKIRILK</sequence>
<organism evidence="1">
    <name type="scientific">marine sediment metagenome</name>
    <dbReference type="NCBI Taxonomy" id="412755"/>
    <lineage>
        <taxon>unclassified sequences</taxon>
        <taxon>metagenomes</taxon>
        <taxon>ecological metagenomes</taxon>
    </lineage>
</organism>
<accession>A0A0F9C2V2</accession>
<comment type="caution">
    <text evidence="1">The sequence shown here is derived from an EMBL/GenBank/DDBJ whole genome shotgun (WGS) entry which is preliminary data.</text>
</comment>
<name>A0A0F9C2V2_9ZZZZ</name>
<reference evidence="1" key="1">
    <citation type="journal article" date="2015" name="Nature">
        <title>Complex archaea that bridge the gap between prokaryotes and eukaryotes.</title>
        <authorList>
            <person name="Spang A."/>
            <person name="Saw J.H."/>
            <person name="Jorgensen S.L."/>
            <person name="Zaremba-Niedzwiedzka K."/>
            <person name="Martijn J."/>
            <person name="Lind A.E."/>
            <person name="van Eijk R."/>
            <person name="Schleper C."/>
            <person name="Guy L."/>
            <person name="Ettema T.J."/>
        </authorList>
    </citation>
    <scope>NUCLEOTIDE SEQUENCE</scope>
</reference>
<gene>
    <name evidence="1" type="ORF">LCGC14_2658900</name>
</gene>
<dbReference type="AlphaFoldDB" id="A0A0F9C2V2"/>
<protein>
    <submittedName>
        <fullName evidence="1">Uncharacterized protein</fullName>
    </submittedName>
</protein>
<dbReference type="EMBL" id="LAZR01046315">
    <property type="protein sequence ID" value="KKK96824.1"/>
    <property type="molecule type" value="Genomic_DNA"/>
</dbReference>
<evidence type="ECO:0000313" key="1">
    <source>
        <dbReference type="EMBL" id="KKK96824.1"/>
    </source>
</evidence>
<proteinExistence type="predicted"/>